<dbReference type="SUPFAM" id="SSF56784">
    <property type="entry name" value="HAD-like"/>
    <property type="match status" value="1"/>
</dbReference>
<dbReference type="InterPro" id="IPR023214">
    <property type="entry name" value="HAD_sf"/>
</dbReference>
<keyword evidence="2" id="KW-1185">Reference proteome</keyword>
<dbReference type="OrthoDB" id="4999at10239"/>
<organism evidence="1 2">
    <name type="scientific">Clostera anastomosis granulovirus B</name>
    <dbReference type="NCBI Taxonomy" id="1986290"/>
    <lineage>
        <taxon>Viruses</taxon>
        <taxon>Viruses incertae sedis</taxon>
        <taxon>Naldaviricetes</taxon>
        <taxon>Lefavirales</taxon>
        <taxon>Baculoviridae</taxon>
        <taxon>Betabaculovirus</taxon>
        <taxon>Betabaculovirus alterclanastomosis</taxon>
    </lineage>
</organism>
<dbReference type="Gene3D" id="3.40.50.1000">
    <property type="entry name" value="HAD superfamily/HAD-like"/>
    <property type="match status" value="1"/>
</dbReference>
<dbReference type="NCBIfam" id="TIGR01681">
    <property type="entry name" value="HAD-SF-IIIC"/>
    <property type="match status" value="1"/>
</dbReference>
<dbReference type="InterPro" id="IPR007827">
    <property type="entry name" value="DUF705"/>
</dbReference>
<dbReference type="Pfam" id="PF05152">
    <property type="entry name" value="DUF705"/>
    <property type="match status" value="1"/>
</dbReference>
<dbReference type="EMBL" id="KR091910">
    <property type="protein sequence ID" value="AKS25417.1"/>
    <property type="molecule type" value="Genomic_DNA"/>
</dbReference>
<dbReference type="InterPro" id="IPR036412">
    <property type="entry name" value="HAD-like_sf"/>
</dbReference>
<evidence type="ECO:0000313" key="2">
    <source>
        <dbReference type="Proteomes" id="UP000232791"/>
    </source>
</evidence>
<protein>
    <submittedName>
        <fullName evidence="1">38k</fullName>
    </submittedName>
</protein>
<name>A0A0K0WSI0_9BBAC</name>
<dbReference type="InterPro" id="IPR010033">
    <property type="entry name" value="HAD_SF_ppase_IIIC"/>
</dbReference>
<accession>A0A0K0WSI0</accession>
<reference evidence="1 2" key="1">
    <citation type="journal article" date="2015" name="PLoS ONE">
        <title>The Complete Genome of a New Betabaculovirus from Clostera anastomosis.</title>
        <authorList>
            <person name="Yin F."/>
            <person name="Zhu Z."/>
            <person name="Liu X."/>
            <person name="Hou D."/>
            <person name="Wang J."/>
            <person name="Zhang L."/>
            <person name="Wang M."/>
            <person name="Kou Z."/>
            <person name="Wang H."/>
            <person name="Deng F."/>
            <person name="Hu Z."/>
        </authorList>
    </citation>
    <scope>NUCLEOTIDE SEQUENCE [LARGE SCALE GENOMIC DNA]</scope>
    <source>
        <strain evidence="1 2">ClasGV-B</strain>
    </source>
</reference>
<proteinExistence type="predicted"/>
<evidence type="ECO:0000313" key="1">
    <source>
        <dbReference type="EMBL" id="AKS25417.1"/>
    </source>
</evidence>
<dbReference type="NCBIfam" id="TIGR01684">
    <property type="entry name" value="viral_ppase"/>
    <property type="match status" value="1"/>
</dbReference>
<dbReference type="Proteomes" id="UP000232791">
    <property type="component" value="Segment"/>
</dbReference>
<sequence length="304" mass="35702">MQHRWVVVHNNWSTVKRHILFVDKYQDIQFVDSLTLNNIEFVVFLDKPVTKATFQQMCLVKQKVLYSKDDMHEFRQKFKSLFQISYIGHVFTLFVCPASYKLLDEWLVYDVNEVNTLSATCAMYFEPPHVVVFDMDSTLITDEEEVQIRDVSVYSALDELKSMNCVLCLWSYGTREHVVHSLNKVGLNGYFNIILAEGRHVGDYSIATTTDMYNKVVYKSTPFYLDEFDKKNIPKSPRVVLWYLQKHNIGVVKTITLVDDLIDNNIGYDNFVNLNTCPVPVQDWDKWHNKIVDYIKDYNCTHPY</sequence>
<dbReference type="CDD" id="cd01427">
    <property type="entry name" value="HAD_like"/>
    <property type="match status" value="1"/>
</dbReference>
<gene>
    <name evidence="1" type="ORF">clas74</name>
</gene>